<feature type="compositionally biased region" description="Low complexity" evidence="1">
    <location>
        <begin position="358"/>
        <end position="379"/>
    </location>
</feature>
<dbReference type="OrthoDB" id="2556847at2759"/>
<feature type="compositionally biased region" description="Low complexity" evidence="1">
    <location>
        <begin position="698"/>
        <end position="707"/>
    </location>
</feature>
<dbReference type="PANTHER" id="PTHR15572:SF0">
    <property type="entry name" value="GLUTAMINE-RICH PROTEIN-RELATED"/>
    <property type="match status" value="1"/>
</dbReference>
<feature type="region of interest" description="Disordered" evidence="1">
    <location>
        <begin position="145"/>
        <end position="165"/>
    </location>
</feature>
<feature type="region of interest" description="Disordered" evidence="1">
    <location>
        <begin position="971"/>
        <end position="1001"/>
    </location>
</feature>
<feature type="compositionally biased region" description="Polar residues" evidence="1">
    <location>
        <begin position="2079"/>
        <end position="2112"/>
    </location>
</feature>
<feature type="compositionally biased region" description="Low complexity" evidence="1">
    <location>
        <begin position="2181"/>
        <end position="2190"/>
    </location>
</feature>
<feature type="compositionally biased region" description="Low complexity" evidence="1">
    <location>
        <begin position="2244"/>
        <end position="2259"/>
    </location>
</feature>
<reference evidence="3" key="1">
    <citation type="submission" date="2021-03" db="EMBL/GenBank/DDBJ databases">
        <title>Chromosome level genome of the anhydrobiotic midge Polypedilum vanderplanki.</title>
        <authorList>
            <person name="Yoshida Y."/>
            <person name="Kikawada T."/>
            <person name="Gusev O."/>
        </authorList>
    </citation>
    <scope>NUCLEOTIDE SEQUENCE</scope>
    <source>
        <strain evidence="3">NIAS01</strain>
        <tissue evidence="3">Whole body or cell culture</tissue>
    </source>
</reference>
<feature type="compositionally biased region" description="Low complexity" evidence="1">
    <location>
        <begin position="111"/>
        <end position="125"/>
    </location>
</feature>
<proteinExistence type="predicted"/>
<keyword evidence="4" id="KW-1185">Reference proteome</keyword>
<feature type="region of interest" description="Disordered" evidence="1">
    <location>
        <begin position="2573"/>
        <end position="2604"/>
    </location>
</feature>
<evidence type="ECO:0000313" key="4">
    <source>
        <dbReference type="Proteomes" id="UP001107558"/>
    </source>
</evidence>
<feature type="region of interest" description="Disordered" evidence="1">
    <location>
        <begin position="808"/>
        <end position="844"/>
    </location>
</feature>
<feature type="compositionally biased region" description="Low complexity" evidence="1">
    <location>
        <begin position="2586"/>
        <end position="2601"/>
    </location>
</feature>
<feature type="compositionally biased region" description="Polar residues" evidence="1">
    <location>
        <begin position="380"/>
        <end position="392"/>
    </location>
</feature>
<feature type="region of interest" description="Disordered" evidence="1">
    <location>
        <begin position="499"/>
        <end position="524"/>
    </location>
</feature>
<feature type="compositionally biased region" description="Low complexity" evidence="1">
    <location>
        <begin position="501"/>
        <end position="524"/>
    </location>
</feature>
<feature type="region of interest" description="Disordered" evidence="1">
    <location>
        <begin position="358"/>
        <end position="392"/>
    </location>
</feature>
<feature type="region of interest" description="Disordered" evidence="1">
    <location>
        <begin position="2151"/>
        <end position="2215"/>
    </location>
</feature>
<feature type="compositionally biased region" description="Basic residues" evidence="1">
    <location>
        <begin position="989"/>
        <end position="1001"/>
    </location>
</feature>
<dbReference type="Pfam" id="PF15249">
    <property type="entry name" value="GLTSCR1"/>
    <property type="match status" value="1"/>
</dbReference>
<feature type="compositionally biased region" description="Basic residues" evidence="1">
    <location>
        <begin position="712"/>
        <end position="722"/>
    </location>
</feature>
<feature type="compositionally biased region" description="Low complexity" evidence="1">
    <location>
        <begin position="725"/>
        <end position="753"/>
    </location>
</feature>
<name>A0A9J6BR17_POLVA</name>
<feature type="region of interest" description="Disordered" evidence="1">
    <location>
        <begin position="2244"/>
        <end position="2276"/>
    </location>
</feature>
<feature type="compositionally biased region" description="Low complexity" evidence="1">
    <location>
        <begin position="2154"/>
        <end position="2167"/>
    </location>
</feature>
<accession>A0A9J6BR17</accession>
<protein>
    <recommendedName>
        <fullName evidence="2">GLTSCR protein conserved domain-containing protein</fullName>
    </recommendedName>
</protein>
<feature type="region of interest" description="Disordered" evidence="1">
    <location>
        <begin position="104"/>
        <end position="125"/>
    </location>
</feature>
<feature type="compositionally biased region" description="Polar residues" evidence="1">
    <location>
        <begin position="299"/>
        <end position="311"/>
    </location>
</feature>
<feature type="compositionally biased region" description="Low complexity" evidence="1">
    <location>
        <begin position="318"/>
        <end position="337"/>
    </location>
</feature>
<feature type="compositionally biased region" description="Low complexity" evidence="1">
    <location>
        <begin position="1081"/>
        <end position="1119"/>
    </location>
</feature>
<feature type="compositionally biased region" description="Low complexity" evidence="1">
    <location>
        <begin position="2068"/>
        <end position="2078"/>
    </location>
</feature>
<dbReference type="PANTHER" id="PTHR15572">
    <property type="entry name" value="GLIOMA TUMOR SUPPRESSOR CANDIDATE REGION GENE 1"/>
    <property type="match status" value="1"/>
</dbReference>
<feature type="compositionally biased region" description="Low complexity" evidence="1">
    <location>
        <begin position="808"/>
        <end position="825"/>
    </location>
</feature>
<evidence type="ECO:0000259" key="2">
    <source>
        <dbReference type="Pfam" id="PF15249"/>
    </source>
</evidence>
<feature type="region of interest" description="Disordered" evidence="1">
    <location>
        <begin position="299"/>
        <end position="337"/>
    </location>
</feature>
<dbReference type="GO" id="GO:0045893">
    <property type="term" value="P:positive regulation of DNA-templated transcription"/>
    <property type="evidence" value="ECO:0007669"/>
    <property type="project" value="TreeGrafter"/>
</dbReference>
<dbReference type="EMBL" id="JADBJN010000003">
    <property type="protein sequence ID" value="KAG5672194.1"/>
    <property type="molecule type" value="Genomic_DNA"/>
</dbReference>
<feature type="compositionally biased region" description="Low complexity" evidence="1">
    <location>
        <begin position="1158"/>
        <end position="1170"/>
    </location>
</feature>
<organism evidence="3 4">
    <name type="scientific">Polypedilum vanderplanki</name>
    <name type="common">Sleeping chironomid midge</name>
    <dbReference type="NCBI Taxonomy" id="319348"/>
    <lineage>
        <taxon>Eukaryota</taxon>
        <taxon>Metazoa</taxon>
        <taxon>Ecdysozoa</taxon>
        <taxon>Arthropoda</taxon>
        <taxon>Hexapoda</taxon>
        <taxon>Insecta</taxon>
        <taxon>Pterygota</taxon>
        <taxon>Neoptera</taxon>
        <taxon>Endopterygota</taxon>
        <taxon>Diptera</taxon>
        <taxon>Nematocera</taxon>
        <taxon>Chironomoidea</taxon>
        <taxon>Chironomidae</taxon>
        <taxon>Chironominae</taxon>
        <taxon>Polypedilum</taxon>
        <taxon>Polypedilum</taxon>
    </lineage>
</organism>
<feature type="compositionally biased region" description="Basic and acidic residues" evidence="1">
    <location>
        <begin position="2265"/>
        <end position="2275"/>
    </location>
</feature>
<feature type="compositionally biased region" description="Polar residues" evidence="1">
    <location>
        <begin position="826"/>
        <end position="844"/>
    </location>
</feature>
<feature type="compositionally biased region" description="Polar residues" evidence="1">
    <location>
        <begin position="155"/>
        <end position="165"/>
    </location>
</feature>
<feature type="region of interest" description="Disordered" evidence="1">
    <location>
        <begin position="698"/>
        <end position="778"/>
    </location>
</feature>
<dbReference type="InterPro" id="IPR052438">
    <property type="entry name" value="Chromatin_remod/trans_coact"/>
</dbReference>
<dbReference type="Proteomes" id="UP001107558">
    <property type="component" value="Chromosome 3"/>
</dbReference>
<evidence type="ECO:0000313" key="3">
    <source>
        <dbReference type="EMBL" id="KAG5672194.1"/>
    </source>
</evidence>
<feature type="compositionally biased region" description="Polar residues" evidence="1">
    <location>
        <begin position="767"/>
        <end position="778"/>
    </location>
</feature>
<feature type="region of interest" description="Disordered" evidence="1">
    <location>
        <begin position="1080"/>
        <end position="1119"/>
    </location>
</feature>
<dbReference type="InterPro" id="IPR015671">
    <property type="entry name" value="GSCR1_dom"/>
</dbReference>
<feature type="compositionally biased region" description="Polar residues" evidence="1">
    <location>
        <begin position="2573"/>
        <end position="2585"/>
    </location>
</feature>
<feature type="domain" description="GLTSCR protein conserved" evidence="2">
    <location>
        <begin position="1954"/>
        <end position="2053"/>
    </location>
</feature>
<feature type="region of interest" description="Disordered" evidence="1">
    <location>
        <begin position="1146"/>
        <end position="1170"/>
    </location>
</feature>
<comment type="caution">
    <text evidence="3">The sequence shown here is derived from an EMBL/GenBank/DDBJ whole genome shotgun (WGS) entry which is preliminary data.</text>
</comment>
<feature type="compositionally biased region" description="Low complexity" evidence="1">
    <location>
        <begin position="971"/>
        <end position="988"/>
    </location>
</feature>
<dbReference type="GO" id="GO:0016514">
    <property type="term" value="C:SWI/SNF complex"/>
    <property type="evidence" value="ECO:0007669"/>
    <property type="project" value="TreeGrafter"/>
</dbReference>
<gene>
    <name evidence="3" type="ORF">PVAND_002344</name>
</gene>
<evidence type="ECO:0000256" key="1">
    <source>
        <dbReference type="SAM" id="MobiDB-lite"/>
    </source>
</evidence>
<feature type="region of interest" description="Disordered" evidence="1">
    <location>
        <begin position="2068"/>
        <end position="2112"/>
    </location>
</feature>
<sequence length="2691" mass="295891">MMRFAKLVVIVERIGCSSGMEARQGYSCLNRSAIVPCSTVLFQQPRDIVLQCVSIALKLVTVSRILRRSALRFASEASFWRFRRFSNLIDLPCILSPSGPFLTPSQSPSIQHSPRLQPSPSQSPFQQQDVLLVTNNSQHFINTFSTTQEQDRKSGTPNRRLSLNHIQSPNAGTTQIVYRPSPTQSPANLGIVNEINTTLVGSNNISLNKKGKRTPNANQYGTTIPSSNACSPKATKKGASILVGSPIASPSPSASPQPMIQQFPMMNANNSIVFMQQPASHRASLIQANTQQSNFIASSSNTSNVKQNKAPQQILPKPTSSSSSTSGLGTSASTPSLITSTTSTKQIVTQSKMAIVQQQTAPNQTQQTQFQSPPHQSTQIITSTGNESPSSQQIAQGGIILPSGAQPLLLNQMPVLVQQNTAQGVQFFIQRPQPTSQLATPSLVIHNRPQMQQSQPQMLRILNTNAPMQLATATAAAPAFIVSSQANIIQQNLQSIKTPTNNSNSINQISGLQQNQQQTSRQPQQIIANSHILGQSVAQIQNLQLNGNLTQIQMPNGQIIQQLPAQFSTQNLGSFNQIQPIGSQLATFQSPPQSSNSQGDIVPTSNPIQFTTNQSNQIAMAQGAQIISPVATPQPQIIQSDSILSSPPSIAFNSQPQTVIVTGDKQIHEISSPPPFSIIQQATTGNAEIINLDLSQQSIQQQQPQPIVNTKPARKPKKSKKKQALELAQQQAQQQQQAQMSATITIPSISTPTNVNEENINDGMLSPSRNSNNNSQAPTGKLDLANVIKLCGIMEDDDFLDSDEQMMESMENQQQQQQQQIEQTQTIRAENSSNNTGSDQIMITIPSGTADQPFTFTIPSSSLENVTADGTILHQASNEGGAKMGENVPLMIRFDGDAQNGSQPFTISVPNLTEDNMNMIEDTKQDDGGNNTNPISCVPSFVNQVLNSSVTPTIQSQINEIQNQLMALPPVQQSNTTTTTTVSPTKAAKTPRQRKQTTKKSKKQLQLELQQQQQQQQMLEKTIEVPTQIGNIQISQIDGTTMKNTIGKNINNQIQIMPILDKNQSTGVLMEKQKLQVPIMQQTISQHQQSNQHGSNNNNNNSNNNSNNNKQHNPPPSQVNINVQQNQLINVTNNLQMQVIANPQQQHNNATPAPPPSSSSQNNNSSQSQTAQNIIGNIINAQQGQQGGNIIIQGTSSFNQQQPANIQVNIQNQTIANNINNNVQQQQPTAQSILSQLTGNLVLSLSEDGRLILRHDPNIPQDAQSQMILQTILTGALGNVSLINEPLKTAAANQQQTPQHIINANGKIQQISTVQNKNVIITNQPQSQQQQQPIFNNVMQTQSVQSGQIIHNASSQPIQVQSNNQQQQQKVMSTPNIIKFVELPKIQPNQQLFSLNTVTNEITLLNPNQTTAALSPMERLLIVPSGINAQQLAQCLSQGQIHFNNIGQAPTSDPNKVQQHLQIQQQIQMQQQMTFKTNVQKVAQNIKKEPTETKPKKARGKKAKLLEEQQQQQLLQQVKMEIKKEPIQSPPPMKMITTQAQVSIADTKVIKNLSTTTIAVTSISATVTNSTAKNTITISPSSNSNTMTKVNTTTKVNATKINNKNSISVIPTEILLPNAALSSPAVTKVVKGSKAQQIKTVPQQTPPPPLVSVNQAPLPRVQTIQLTPQKQQSLKNVQMQIQQLSGRLQNKNLLATLTADIDLNNPAFSKPLPVLTNIHSMTDTEIYETLQRLFVEQQKILATGKIIPTIPAAVSPVTGNQSTVRPNATQSLFVNNQNIVAPISAASTPSGVSLYSGGNCGQKVPSPIQVNSPIVKQEPPCSASTTSSQPPPLVVSTPIQMQIKTEILSSPNSGGGNSIPIQISAPPATGSIIISPKYTTSQPSVNKIPTTIEQLKEQKVPVDSKLDIVVPAQANEIAIEPSAIIKQQQIAAVELNQKKKVTRSSLFERQICVDQDGCTKADVKTDFICKEDAVKRLIRYHCMYEEIKDENDPKEDYEFSEQAKLFLASFQTMKEKYQHLLLKQSQQHAPTSELMMLDRLQVADLKDEIVSMQREINAVMQEQQQQQESQVVVKSEPSNNFQSKPQVLQTQSSSNVSLTAPNPLASSTQRHYNPMQEPSQILKAKQEQKLFENIKNEISEFPKENRKSFGMLVNSSSSTNSLSNIQSATSPKSPTIHHHNQQQPQTNQSQKVMSKFDKLKSESMNAVQPPPPQQQIMSELKDDLDDLDIESEIHSNFIMKKCEPVQSQQHQSLPSPSVPTKKSKTAKEKEKEREFSPLSDYLNSVKIELMPIKNNNKMNENVKNETHDGAYDEWLSIQKELNLHLDTTSCSKAVTKRKDAKNLKIQSTSKTLESDLSDIFENHNNSPKSVEKQLDDLFSSTSKTNDLLSASSPPELNELFHVEKTVENRLEALFGEDENVKTTQQDLVETRLEQLFQSGSVNPNDESALDNASFLYKNSDLMYDEMIEKQVPVPVSNSSSNKRQWSGNSCGIYSNSNSSIIFPSSPTTSKRACTGVSVSFDNKWIDDSFDFGSDIANMATESTSDDIAKQRAWNGGLDHHHHQFQIQMQTNDSTNLHNTNHNMPTQSQQQQPQQSQQQQQQVMDTSMNYDDVDDISRQVQNAIDSILNLQSSDPLHYQLDPSFLELNAITSSSPNSPVVRKKITHYVHPSISQNLFAQLTNGEKYDILYNN</sequence>